<evidence type="ECO:0000313" key="4">
    <source>
        <dbReference type="EMBL" id="KAH3864405.1"/>
    </source>
</evidence>
<feature type="coiled-coil region" evidence="1">
    <location>
        <begin position="48"/>
        <end position="142"/>
    </location>
</feature>
<evidence type="ECO:0000256" key="2">
    <source>
        <dbReference type="SAM" id="MobiDB-lite"/>
    </source>
</evidence>
<proteinExistence type="predicted"/>
<dbReference type="EMBL" id="JAIWYP010000002">
    <property type="protein sequence ID" value="KAH3864405.1"/>
    <property type="molecule type" value="Genomic_DNA"/>
</dbReference>
<dbReference type="OrthoDB" id="6162172at2759"/>
<comment type="caution">
    <text evidence="4">The sequence shown here is derived from an EMBL/GenBank/DDBJ whole genome shotgun (WGS) entry which is preliminary data.</text>
</comment>
<accession>A0A9D4RFH2</accession>
<dbReference type="InterPro" id="IPR031981">
    <property type="entry name" value="MIEAP_C"/>
</dbReference>
<feature type="compositionally biased region" description="Basic and acidic residues" evidence="2">
    <location>
        <begin position="384"/>
        <end position="394"/>
    </location>
</feature>
<feature type="domain" description="Mitochondria-eating protein C-terminal" evidence="3">
    <location>
        <begin position="442"/>
        <end position="542"/>
    </location>
</feature>
<gene>
    <name evidence="4" type="ORF">DPMN_027422</name>
</gene>
<sequence>MEVNIETETLESEPRIGHLSNVNITVGVNATQAESESGNPNGLQSAQCVDALLKLEESNNTIKNMQANANECEEKTIISKKKYEALCQRLDAADKDFKDLKENHGRIVENCATMLTEEHEKRRQLEEENQRLKEQLRNNKSGKSCRQKMEHLKYDHAKEMQALIAEFDTKRKHTQNDFEEKIRALQSRYDYVLVEKETLTLRLSKLASSNLTYNNPNIADLSDQNRPTKLAEKFSELYDNQWTDAFEDLKMEEERVKVKCLADILKSVYNHCTTVAKQQSNSMWTTRNMLEIQYENKTVKEVERSEHESNKVSTCDHKRADIEHESDLTTTVENSSDTLLAKVDNQTGHDFLQPSDNDELTEQGFVILKHDDAVLVDTTNPDSSDNRKPNESKPVDTTNPDSSDNRKPDESNNKKINIEIILEDKLSVEERKQIGEIRKLLLRRIKDDVLKTIALAVADEFDITQREQTFTYITECAYVCWEMLLHDPPVHLKFVEVGDMDTIPFDGTAYRAYTRGGTLMDYVVWPPVYLHEKGPLLSKGVAQGK</sequence>
<dbReference type="Pfam" id="PF16026">
    <property type="entry name" value="MIEAP"/>
    <property type="match status" value="1"/>
</dbReference>
<dbReference type="AlphaFoldDB" id="A0A9D4RFH2"/>
<keyword evidence="5" id="KW-1185">Reference proteome</keyword>
<dbReference type="Proteomes" id="UP000828390">
    <property type="component" value="Unassembled WGS sequence"/>
</dbReference>
<evidence type="ECO:0000256" key="1">
    <source>
        <dbReference type="SAM" id="Coils"/>
    </source>
</evidence>
<evidence type="ECO:0000313" key="5">
    <source>
        <dbReference type="Proteomes" id="UP000828390"/>
    </source>
</evidence>
<name>A0A9D4RFH2_DREPO</name>
<organism evidence="4 5">
    <name type="scientific">Dreissena polymorpha</name>
    <name type="common">Zebra mussel</name>
    <name type="synonym">Mytilus polymorpha</name>
    <dbReference type="NCBI Taxonomy" id="45954"/>
    <lineage>
        <taxon>Eukaryota</taxon>
        <taxon>Metazoa</taxon>
        <taxon>Spiralia</taxon>
        <taxon>Lophotrochozoa</taxon>
        <taxon>Mollusca</taxon>
        <taxon>Bivalvia</taxon>
        <taxon>Autobranchia</taxon>
        <taxon>Heteroconchia</taxon>
        <taxon>Euheterodonta</taxon>
        <taxon>Imparidentia</taxon>
        <taxon>Neoheterodontei</taxon>
        <taxon>Myida</taxon>
        <taxon>Dreissenoidea</taxon>
        <taxon>Dreissenidae</taxon>
        <taxon>Dreissena</taxon>
    </lineage>
</organism>
<feature type="region of interest" description="Disordered" evidence="2">
    <location>
        <begin position="376"/>
        <end position="411"/>
    </location>
</feature>
<reference evidence="4" key="2">
    <citation type="submission" date="2020-11" db="EMBL/GenBank/DDBJ databases">
        <authorList>
            <person name="McCartney M.A."/>
            <person name="Auch B."/>
            <person name="Kono T."/>
            <person name="Mallez S."/>
            <person name="Becker A."/>
            <person name="Gohl D.M."/>
            <person name="Silverstein K.A.T."/>
            <person name="Koren S."/>
            <person name="Bechman K.B."/>
            <person name="Herman A."/>
            <person name="Abrahante J.E."/>
            <person name="Garbe J."/>
        </authorList>
    </citation>
    <scope>NUCLEOTIDE SEQUENCE</scope>
    <source>
        <strain evidence="4">Duluth1</strain>
        <tissue evidence="4">Whole animal</tissue>
    </source>
</reference>
<reference evidence="4" key="1">
    <citation type="journal article" date="2019" name="bioRxiv">
        <title>The Genome of the Zebra Mussel, Dreissena polymorpha: A Resource for Invasive Species Research.</title>
        <authorList>
            <person name="McCartney M.A."/>
            <person name="Auch B."/>
            <person name="Kono T."/>
            <person name="Mallez S."/>
            <person name="Zhang Y."/>
            <person name="Obille A."/>
            <person name="Becker A."/>
            <person name="Abrahante J.E."/>
            <person name="Garbe J."/>
            <person name="Badalamenti J.P."/>
            <person name="Herman A."/>
            <person name="Mangelson H."/>
            <person name="Liachko I."/>
            <person name="Sullivan S."/>
            <person name="Sone E.D."/>
            <person name="Koren S."/>
            <person name="Silverstein K.A.T."/>
            <person name="Beckman K.B."/>
            <person name="Gohl D.M."/>
        </authorList>
    </citation>
    <scope>NUCLEOTIDE SEQUENCE</scope>
    <source>
        <strain evidence="4">Duluth1</strain>
        <tissue evidence="4">Whole animal</tissue>
    </source>
</reference>
<protein>
    <recommendedName>
        <fullName evidence="3">Mitochondria-eating protein C-terminal domain-containing protein</fullName>
    </recommendedName>
</protein>
<evidence type="ECO:0000259" key="3">
    <source>
        <dbReference type="Pfam" id="PF16026"/>
    </source>
</evidence>
<keyword evidence="1" id="KW-0175">Coiled coil</keyword>